<comment type="caution">
    <text evidence="1">The sequence shown here is derived from an EMBL/GenBank/DDBJ whole genome shotgun (WGS) entry which is preliminary data.</text>
</comment>
<dbReference type="AlphaFoldDB" id="A0A218XSR4"/>
<evidence type="ECO:0000313" key="1">
    <source>
        <dbReference type="EMBL" id="OWM87858.1"/>
    </source>
</evidence>
<organism evidence="1">
    <name type="scientific">Punica granatum</name>
    <name type="common">Pomegranate</name>
    <dbReference type="NCBI Taxonomy" id="22663"/>
    <lineage>
        <taxon>Eukaryota</taxon>
        <taxon>Viridiplantae</taxon>
        <taxon>Streptophyta</taxon>
        <taxon>Embryophyta</taxon>
        <taxon>Tracheophyta</taxon>
        <taxon>Spermatophyta</taxon>
        <taxon>Magnoliopsida</taxon>
        <taxon>eudicotyledons</taxon>
        <taxon>Gunneridae</taxon>
        <taxon>Pentapetalae</taxon>
        <taxon>rosids</taxon>
        <taxon>malvids</taxon>
        <taxon>Myrtales</taxon>
        <taxon>Lythraceae</taxon>
        <taxon>Punica</taxon>
    </lineage>
</organism>
<dbReference type="Proteomes" id="UP000197138">
    <property type="component" value="Unassembled WGS sequence"/>
</dbReference>
<sequence>MNKQQQTQYILLTKLNQMDSRNLLRCRFGNQSSELSQEQIKAATLSESWAFPRKILSSLHIQSIYRYNLA</sequence>
<reference evidence="1" key="1">
    <citation type="submission" date="2017-06" db="EMBL/GenBank/DDBJ databases">
        <title>The pomegranate genome and the genomics of punicalagin biosynthesis.</title>
        <authorList>
            <person name="Xu C."/>
        </authorList>
    </citation>
    <scope>NUCLEOTIDE SEQUENCE [LARGE SCALE GENOMIC DNA]</scope>
    <source>
        <tissue evidence="1">Fresh leaf</tissue>
    </source>
</reference>
<proteinExistence type="predicted"/>
<gene>
    <name evidence="1" type="ORF">CDL15_Pgr019442</name>
</gene>
<protein>
    <submittedName>
        <fullName evidence="1">Uncharacterized protein</fullName>
    </submittedName>
</protein>
<accession>A0A218XSR4</accession>
<name>A0A218XSR4_PUNGR</name>
<dbReference type="EMBL" id="MTKT01000805">
    <property type="protein sequence ID" value="OWM87858.1"/>
    <property type="molecule type" value="Genomic_DNA"/>
</dbReference>